<evidence type="ECO:0000313" key="15">
    <source>
        <dbReference type="Proteomes" id="UP000799776"/>
    </source>
</evidence>
<dbReference type="GO" id="GO:0000272">
    <property type="term" value="P:polysaccharide catabolic process"/>
    <property type="evidence" value="ECO:0007669"/>
    <property type="project" value="UniProtKB-KW"/>
</dbReference>
<sequence length="391" mass="40015">MLTSVVLAAALLPAAILAQSNVVGTATGFASGVTGGGDAAPAEPADVAELISWLEDDTARVILISKTFDFLGTEGTTTADGCRPTSNTCPDNGGQDAINAAGWCSSSYPTVSVTYDNAAIEGINVGSNKSLVGVGDAGVLKGKGLRLVNGASNVIIQNIHITELNPQYIWGGDAITLAGSDMVWIDHCKFSLIGREMITTGYDKAGRVTISNNEFDGVTTNSASCNGEHYWTLLMYGSDDEITLAANYIHDTSGRAPKVGGADGASVTLHAVNNYFKTNDGHNFDIGSGANVLMEGNVFEGCSTPITDTSSSGGGVIFNTPALSDAATCSSYLGRECVLNSLTSSGDFASYTDAKALSDFSSAASIYQAALLDTVASSVTTNAGVGKISSS</sequence>
<proteinExistence type="inferred from homology"/>
<keyword evidence="15" id="KW-1185">Reference proteome</keyword>
<evidence type="ECO:0000256" key="3">
    <source>
        <dbReference type="ARBA" id="ARBA00022525"/>
    </source>
</evidence>
<dbReference type="InterPro" id="IPR045032">
    <property type="entry name" value="PEL"/>
</dbReference>
<comment type="function">
    <text evidence="9">Pectinolytic enzymes consist of four classes of enzymes: pectin lyase, polygalacturonase, pectin methylesterase and rhamnogalacturonase. Among pectinolytic enzymes, pectin lyase is the most important in depolymerization of pectin, since it cleaves internal glycosidic bonds of highly methylated pectins.</text>
</comment>
<gene>
    <name evidence="14" type="ORF">K490DRAFT_44628</name>
</gene>
<evidence type="ECO:0000256" key="9">
    <source>
        <dbReference type="ARBA" id="ARBA00037631"/>
    </source>
</evidence>
<keyword evidence="6" id="KW-0325">Glycoprotein</keyword>
<evidence type="ECO:0000256" key="8">
    <source>
        <dbReference type="ARBA" id="ARBA00036818"/>
    </source>
</evidence>
<keyword evidence="7 11" id="KW-0456">Lyase</keyword>
<feature type="chain" id="PRO_5040441074" description="pectin lyase" evidence="12">
    <location>
        <begin position="19"/>
        <end position="391"/>
    </location>
</feature>
<evidence type="ECO:0000256" key="10">
    <source>
        <dbReference type="ARBA" id="ARBA00039082"/>
    </source>
</evidence>
<keyword evidence="3 11" id="KW-0964">Secreted</keyword>
<dbReference type="InterPro" id="IPR002022">
    <property type="entry name" value="Pec_lyase"/>
</dbReference>
<reference evidence="14" key="1">
    <citation type="journal article" date="2020" name="Stud. Mycol.">
        <title>101 Dothideomycetes genomes: a test case for predicting lifestyles and emergence of pathogens.</title>
        <authorList>
            <person name="Haridas S."/>
            <person name="Albert R."/>
            <person name="Binder M."/>
            <person name="Bloem J."/>
            <person name="Labutti K."/>
            <person name="Salamov A."/>
            <person name="Andreopoulos B."/>
            <person name="Baker S."/>
            <person name="Barry K."/>
            <person name="Bills G."/>
            <person name="Bluhm B."/>
            <person name="Cannon C."/>
            <person name="Castanera R."/>
            <person name="Culley D."/>
            <person name="Daum C."/>
            <person name="Ezra D."/>
            <person name="Gonzalez J."/>
            <person name="Henrissat B."/>
            <person name="Kuo A."/>
            <person name="Liang C."/>
            <person name="Lipzen A."/>
            <person name="Lutzoni F."/>
            <person name="Magnuson J."/>
            <person name="Mondo S."/>
            <person name="Nolan M."/>
            <person name="Ohm R."/>
            <person name="Pangilinan J."/>
            <person name="Park H.-J."/>
            <person name="Ramirez L."/>
            <person name="Alfaro M."/>
            <person name="Sun H."/>
            <person name="Tritt A."/>
            <person name="Yoshinaga Y."/>
            <person name="Zwiers L.-H."/>
            <person name="Turgeon B."/>
            <person name="Goodwin S."/>
            <person name="Spatafora J."/>
            <person name="Crous P."/>
            <person name="Grigoriev I."/>
        </authorList>
    </citation>
    <scope>NUCLEOTIDE SEQUENCE</scope>
    <source>
        <strain evidence="14">CBS 121410</strain>
    </source>
</reference>
<evidence type="ECO:0000313" key="14">
    <source>
        <dbReference type="EMBL" id="KAF2086292.1"/>
    </source>
</evidence>
<comment type="subcellular location">
    <subcellularLocation>
        <location evidence="1 11">Secreted</location>
    </subcellularLocation>
</comment>
<protein>
    <recommendedName>
        <fullName evidence="10">pectin lyase</fullName>
        <ecNumber evidence="10">4.2.2.10</ecNumber>
    </recommendedName>
</protein>
<name>A0A9P4HTK6_9PEZI</name>
<dbReference type="EC" id="4.2.2.10" evidence="10"/>
<dbReference type="EMBL" id="ML978725">
    <property type="protein sequence ID" value="KAF2086292.1"/>
    <property type="molecule type" value="Genomic_DNA"/>
</dbReference>
<dbReference type="OrthoDB" id="1637350at2759"/>
<dbReference type="AlphaFoldDB" id="A0A9P4HTK6"/>
<feature type="signal peptide" evidence="12">
    <location>
        <begin position="1"/>
        <end position="18"/>
    </location>
</feature>
<dbReference type="SMART" id="SM00656">
    <property type="entry name" value="Amb_all"/>
    <property type="match status" value="1"/>
</dbReference>
<evidence type="ECO:0000259" key="13">
    <source>
        <dbReference type="SMART" id="SM00656"/>
    </source>
</evidence>
<keyword evidence="11" id="KW-0119">Carbohydrate metabolism</keyword>
<accession>A0A9P4HTK6</accession>
<evidence type="ECO:0000256" key="1">
    <source>
        <dbReference type="ARBA" id="ARBA00004613"/>
    </source>
</evidence>
<keyword evidence="5" id="KW-1015">Disulfide bond</keyword>
<dbReference type="InterPro" id="IPR012334">
    <property type="entry name" value="Pectin_lyas_fold"/>
</dbReference>
<evidence type="ECO:0000256" key="11">
    <source>
        <dbReference type="RuleBase" id="RU361173"/>
    </source>
</evidence>
<comment type="catalytic activity">
    <reaction evidence="8">
        <text>Eliminative cleavage of (1-&gt;4)-alpha-D-galacturonan methyl ester to give oligosaccharides with 4-deoxy-6-O-methyl-alpha-D-galact-4-enuronosyl groups at their non-reducing ends.</text>
        <dbReference type="EC" id="4.2.2.10"/>
    </reaction>
</comment>
<dbReference type="GO" id="GO:0005576">
    <property type="term" value="C:extracellular region"/>
    <property type="evidence" value="ECO:0007669"/>
    <property type="project" value="UniProtKB-SubCell"/>
</dbReference>
<comment type="caution">
    <text evidence="14">The sequence shown here is derived from an EMBL/GenBank/DDBJ whole genome shotgun (WGS) entry which is preliminary data.</text>
</comment>
<dbReference type="Gene3D" id="2.160.20.10">
    <property type="entry name" value="Single-stranded right-handed beta-helix, Pectin lyase-like"/>
    <property type="match status" value="1"/>
</dbReference>
<organism evidence="14 15">
    <name type="scientific">Saccharata proteae CBS 121410</name>
    <dbReference type="NCBI Taxonomy" id="1314787"/>
    <lineage>
        <taxon>Eukaryota</taxon>
        <taxon>Fungi</taxon>
        <taxon>Dikarya</taxon>
        <taxon>Ascomycota</taxon>
        <taxon>Pezizomycotina</taxon>
        <taxon>Dothideomycetes</taxon>
        <taxon>Dothideomycetes incertae sedis</taxon>
        <taxon>Botryosphaeriales</taxon>
        <taxon>Saccharataceae</taxon>
        <taxon>Saccharata</taxon>
    </lineage>
</organism>
<dbReference type="PANTHER" id="PTHR31683:SF67">
    <property type="entry name" value="PECTIN LYASE F-RELATED"/>
    <property type="match status" value="1"/>
</dbReference>
<evidence type="ECO:0000256" key="4">
    <source>
        <dbReference type="ARBA" id="ARBA00022729"/>
    </source>
</evidence>
<evidence type="ECO:0000256" key="7">
    <source>
        <dbReference type="ARBA" id="ARBA00023239"/>
    </source>
</evidence>
<dbReference type="InterPro" id="IPR011050">
    <property type="entry name" value="Pectin_lyase_fold/virulence"/>
</dbReference>
<evidence type="ECO:0000256" key="5">
    <source>
        <dbReference type="ARBA" id="ARBA00023157"/>
    </source>
</evidence>
<dbReference type="PANTHER" id="PTHR31683">
    <property type="entry name" value="PECTATE LYASE 18-RELATED"/>
    <property type="match status" value="1"/>
</dbReference>
<dbReference type="SUPFAM" id="SSF51126">
    <property type="entry name" value="Pectin lyase-like"/>
    <property type="match status" value="1"/>
</dbReference>
<evidence type="ECO:0000256" key="6">
    <source>
        <dbReference type="ARBA" id="ARBA00023180"/>
    </source>
</evidence>
<keyword evidence="4 12" id="KW-0732">Signal</keyword>
<feature type="domain" description="Pectate lyase" evidence="13">
    <location>
        <begin position="94"/>
        <end position="305"/>
    </location>
</feature>
<dbReference type="Proteomes" id="UP000799776">
    <property type="component" value="Unassembled WGS sequence"/>
</dbReference>
<dbReference type="Pfam" id="PF00544">
    <property type="entry name" value="Pectate_lyase_4"/>
    <property type="match status" value="1"/>
</dbReference>
<comment type="similarity">
    <text evidence="2 11">Belongs to the polysaccharide lyase 1 family.</text>
</comment>
<keyword evidence="11" id="KW-0624">Polysaccharide degradation</keyword>
<evidence type="ECO:0000256" key="12">
    <source>
        <dbReference type="SAM" id="SignalP"/>
    </source>
</evidence>
<dbReference type="GO" id="GO:0047490">
    <property type="term" value="F:pectin lyase activity"/>
    <property type="evidence" value="ECO:0007669"/>
    <property type="project" value="UniProtKB-EC"/>
</dbReference>
<dbReference type="FunFam" id="2.160.20.10:FF:000003">
    <property type="entry name" value="Pectin lyase F"/>
    <property type="match status" value="1"/>
</dbReference>
<evidence type="ECO:0000256" key="2">
    <source>
        <dbReference type="ARBA" id="ARBA00010980"/>
    </source>
</evidence>
<dbReference type="GO" id="GO:0030570">
    <property type="term" value="F:pectate lyase activity"/>
    <property type="evidence" value="ECO:0007669"/>
    <property type="project" value="InterPro"/>
</dbReference>